<keyword evidence="7 8" id="KW-0472">Membrane</keyword>
<evidence type="ECO:0000256" key="8">
    <source>
        <dbReference type="SAM" id="Phobius"/>
    </source>
</evidence>
<dbReference type="InterPro" id="IPR023299">
    <property type="entry name" value="ATPase_P-typ_cyto_dom_N"/>
</dbReference>
<dbReference type="Pfam" id="PF00122">
    <property type="entry name" value="E1-E2_ATPase"/>
    <property type="match status" value="1"/>
</dbReference>
<dbReference type="GO" id="GO:0016020">
    <property type="term" value="C:membrane"/>
    <property type="evidence" value="ECO:0007669"/>
    <property type="project" value="UniProtKB-SubCell"/>
</dbReference>
<keyword evidence="3" id="KW-0547">Nucleotide-binding</keyword>
<dbReference type="InterPro" id="IPR036412">
    <property type="entry name" value="HAD-like_sf"/>
</dbReference>
<accession>A0A0G0L5M6</accession>
<dbReference type="PROSITE" id="PS00154">
    <property type="entry name" value="ATPASE_E1_E2"/>
    <property type="match status" value="1"/>
</dbReference>
<name>A0A0G0L5M6_9BACT</name>
<dbReference type="InterPro" id="IPR059000">
    <property type="entry name" value="ATPase_P-type_domA"/>
</dbReference>
<organism evidence="10 11">
    <name type="scientific">Candidatus Woesebacteria bacterium GW2011_GWB1_38_8b</name>
    <dbReference type="NCBI Taxonomy" id="1618571"/>
    <lineage>
        <taxon>Bacteria</taxon>
        <taxon>Candidatus Woeseibacteriota</taxon>
    </lineage>
</organism>
<feature type="transmembrane region" description="Helical" evidence="8">
    <location>
        <begin position="641"/>
        <end position="661"/>
    </location>
</feature>
<keyword evidence="5" id="KW-1278">Translocase</keyword>
<dbReference type="SMART" id="SM00831">
    <property type="entry name" value="Cation_ATPase_N"/>
    <property type="match status" value="1"/>
</dbReference>
<comment type="caution">
    <text evidence="10">The sequence shown here is derived from an EMBL/GenBank/DDBJ whole genome shotgun (WGS) entry which is preliminary data.</text>
</comment>
<dbReference type="InterPro" id="IPR008250">
    <property type="entry name" value="ATPase_P-typ_transduc_dom_A_sf"/>
</dbReference>
<feature type="transmembrane region" description="Helical" evidence="8">
    <location>
        <begin position="612"/>
        <end position="635"/>
    </location>
</feature>
<dbReference type="PRINTS" id="PR00120">
    <property type="entry name" value="HATPASE"/>
</dbReference>
<evidence type="ECO:0000259" key="9">
    <source>
        <dbReference type="SMART" id="SM00831"/>
    </source>
</evidence>
<dbReference type="SUPFAM" id="SSF81653">
    <property type="entry name" value="Calcium ATPase, transduction domain A"/>
    <property type="match status" value="1"/>
</dbReference>
<dbReference type="SFLD" id="SFLDG00002">
    <property type="entry name" value="C1.7:_P-type_atpase_like"/>
    <property type="match status" value="1"/>
</dbReference>
<keyword evidence="2 8" id="KW-0812">Transmembrane</keyword>
<feature type="transmembrane region" description="Helical" evidence="8">
    <location>
        <begin position="216"/>
        <end position="233"/>
    </location>
</feature>
<dbReference type="Pfam" id="PF00690">
    <property type="entry name" value="Cation_ATPase_N"/>
    <property type="match status" value="1"/>
</dbReference>
<dbReference type="GO" id="GO:0005524">
    <property type="term" value="F:ATP binding"/>
    <property type="evidence" value="ECO:0007669"/>
    <property type="project" value="UniProtKB-KW"/>
</dbReference>
<evidence type="ECO:0000256" key="6">
    <source>
        <dbReference type="ARBA" id="ARBA00022989"/>
    </source>
</evidence>
<dbReference type="Gene3D" id="3.40.1110.10">
    <property type="entry name" value="Calcium-transporting ATPase, cytoplasmic domain N"/>
    <property type="match status" value="1"/>
</dbReference>
<comment type="subcellular location">
    <subcellularLocation>
        <location evidence="1">Membrane</location>
        <topology evidence="1">Multi-pass membrane protein</topology>
    </subcellularLocation>
</comment>
<dbReference type="InterPro" id="IPR023298">
    <property type="entry name" value="ATPase_P-typ_TM_dom_sf"/>
</dbReference>
<dbReference type="SUPFAM" id="SSF81665">
    <property type="entry name" value="Calcium ATPase, transmembrane domain M"/>
    <property type="match status" value="1"/>
</dbReference>
<dbReference type="Proteomes" id="UP000033944">
    <property type="component" value="Unassembled WGS sequence"/>
</dbReference>
<evidence type="ECO:0000313" key="11">
    <source>
        <dbReference type="Proteomes" id="UP000033944"/>
    </source>
</evidence>
<evidence type="ECO:0000256" key="7">
    <source>
        <dbReference type="ARBA" id="ARBA00023136"/>
    </source>
</evidence>
<reference evidence="10 11" key="1">
    <citation type="journal article" date="2015" name="Nature">
        <title>rRNA introns, odd ribosomes, and small enigmatic genomes across a large radiation of phyla.</title>
        <authorList>
            <person name="Brown C.T."/>
            <person name="Hug L.A."/>
            <person name="Thomas B.C."/>
            <person name="Sharon I."/>
            <person name="Castelle C.J."/>
            <person name="Singh A."/>
            <person name="Wilkins M.J."/>
            <person name="Williams K.H."/>
            <person name="Banfield J.F."/>
        </authorList>
    </citation>
    <scope>NUCLEOTIDE SEQUENCE [LARGE SCALE GENOMIC DNA]</scope>
</reference>
<dbReference type="Pfam" id="PF00689">
    <property type="entry name" value="Cation_ATPase_C"/>
    <property type="match status" value="1"/>
</dbReference>
<evidence type="ECO:0000256" key="5">
    <source>
        <dbReference type="ARBA" id="ARBA00022967"/>
    </source>
</evidence>
<dbReference type="InterPro" id="IPR023214">
    <property type="entry name" value="HAD_sf"/>
</dbReference>
<feature type="domain" description="Cation-transporting P-type ATPase N-terminal" evidence="9">
    <location>
        <begin position="1"/>
        <end position="61"/>
    </location>
</feature>
<gene>
    <name evidence="10" type="ORF">UT10_C0028G0004</name>
</gene>
<dbReference type="SFLD" id="SFLDS00003">
    <property type="entry name" value="Haloacid_Dehalogenase"/>
    <property type="match status" value="1"/>
</dbReference>
<protein>
    <submittedName>
        <fullName evidence="10">Calcium-translocating P-type ATPase, PMCA-type</fullName>
    </submittedName>
</protein>
<evidence type="ECO:0000256" key="1">
    <source>
        <dbReference type="ARBA" id="ARBA00004141"/>
    </source>
</evidence>
<dbReference type="GO" id="GO:0016887">
    <property type="term" value="F:ATP hydrolysis activity"/>
    <property type="evidence" value="ECO:0007669"/>
    <property type="project" value="InterPro"/>
</dbReference>
<dbReference type="InterPro" id="IPR006068">
    <property type="entry name" value="ATPase_P-typ_cation-transptr_C"/>
</dbReference>
<dbReference type="Pfam" id="PF00702">
    <property type="entry name" value="Hydrolase"/>
    <property type="match status" value="1"/>
</dbReference>
<dbReference type="InterPro" id="IPR044492">
    <property type="entry name" value="P_typ_ATPase_HD_dom"/>
</dbReference>
<proteinExistence type="predicted"/>
<feature type="transmembrane region" description="Helical" evidence="8">
    <location>
        <begin position="44"/>
        <end position="60"/>
    </location>
</feature>
<dbReference type="SUPFAM" id="SSF56784">
    <property type="entry name" value="HAD-like"/>
    <property type="match status" value="1"/>
</dbReference>
<keyword evidence="6 8" id="KW-1133">Transmembrane helix</keyword>
<dbReference type="AlphaFoldDB" id="A0A0G0L5M6"/>
<dbReference type="InterPro" id="IPR018303">
    <property type="entry name" value="ATPase_P-typ_P_site"/>
</dbReference>
<sequence>MDVANIGLTQKEALSKLAQFGGNVIPEKKPPSVLAILLSQIKNPLVYLLLISAAATFLIGHYSDTFIIALAVFINTVLGFVQERKAGKALYELKKMIAPVCDVVRDGKLTTINVSDLVSGDAVYITQGDKVPADGKILSANRLFVDEAILTGESVAISKKEQDEVFMGTIVTSGTAYFTVEKTGANTQMGKIAQSVEKQKDKTPLMRQLTYFSKQLVLIVVGLACFVLFIGLLKGQAFVEMLSTAIALVVSAIPEGLLVGLTVVLAIGMQRILKRKGLVRNLASAETLGGVTTICVDKTGTLTQGNLRVVGYSGNGDEIAKQFMLANDLDDPLVISAHAWAMNRLKVDDVELSKLLAKHEVVDRIPFSPTERFFASLNEFGDQNILFVNGAPDHLLSWCKMEESARKNILAEIDEKSSQGIRVVGLAKKVFPKHKREIGKQDTRDNLVWVGMLYFNDPVREGVEVTLEKAKNAGIRPIIITGDYPKTAISVANSLGLNISDKSVIIGSDWQKMSKDQKRNALTNVVLFARTSPDQKLSIVEVLKENGEVVAMMGDGVNDAPALNKADIGIVVNEASDVSKEIADLVLLDSNFDTVMAAIEEGRGIFENIRKIVLYLMSTAFNEIIAVGGAVLMGFPIPVSAAQILWINIVTDGFPDLALTVEPKRKHLMKENPRNVTEKIVTNWMKALIAVISMVSGILALGLYVYVFRKHGDLTLARSVGFITLGINSLLYVFSVRTLTKPMWIEKFTENPWLLIAVGLGLVLQVLPFATSWTREFFGVSTIPFELIVLTVGLSLVTVLIIEVIKYLIRRVFMYNVKGY</sequence>
<dbReference type="Gene3D" id="2.70.150.10">
    <property type="entry name" value="Calcium-transporting ATPase, cytoplasmic transduction domain A"/>
    <property type="match status" value="1"/>
</dbReference>
<dbReference type="Gene3D" id="1.20.1110.10">
    <property type="entry name" value="Calcium-transporting ATPase, transmembrane domain"/>
    <property type="match status" value="2"/>
</dbReference>
<feature type="transmembrane region" description="Helical" evidence="8">
    <location>
        <begin position="245"/>
        <end position="267"/>
    </location>
</feature>
<evidence type="ECO:0000313" key="10">
    <source>
        <dbReference type="EMBL" id="KKQ86337.1"/>
    </source>
</evidence>
<dbReference type="InterPro" id="IPR001757">
    <property type="entry name" value="P_typ_ATPase"/>
</dbReference>
<dbReference type="EMBL" id="LBVN01000028">
    <property type="protein sequence ID" value="KKQ86337.1"/>
    <property type="molecule type" value="Genomic_DNA"/>
</dbReference>
<feature type="transmembrane region" description="Helical" evidence="8">
    <location>
        <begin position="752"/>
        <end position="771"/>
    </location>
</feature>
<dbReference type="InterPro" id="IPR004014">
    <property type="entry name" value="ATPase_P-typ_cation-transptr_N"/>
</dbReference>
<dbReference type="Gene3D" id="3.40.50.1000">
    <property type="entry name" value="HAD superfamily/HAD-like"/>
    <property type="match status" value="2"/>
</dbReference>
<dbReference type="SFLD" id="SFLDF00027">
    <property type="entry name" value="p-type_atpase"/>
    <property type="match status" value="1"/>
</dbReference>
<feature type="transmembrane region" description="Helical" evidence="8">
    <location>
        <begin position="687"/>
        <end position="707"/>
    </location>
</feature>
<feature type="transmembrane region" description="Helical" evidence="8">
    <location>
        <begin position="66"/>
        <end position="81"/>
    </location>
</feature>
<evidence type="ECO:0000256" key="3">
    <source>
        <dbReference type="ARBA" id="ARBA00022741"/>
    </source>
</evidence>
<dbReference type="PANTHER" id="PTHR42861">
    <property type="entry name" value="CALCIUM-TRANSPORTING ATPASE"/>
    <property type="match status" value="1"/>
</dbReference>
<feature type="transmembrane region" description="Helical" evidence="8">
    <location>
        <begin position="783"/>
        <end position="809"/>
    </location>
</feature>
<dbReference type="PRINTS" id="PR00119">
    <property type="entry name" value="CATATPASE"/>
</dbReference>
<dbReference type="NCBIfam" id="TIGR01494">
    <property type="entry name" value="ATPase_P-type"/>
    <property type="match status" value="2"/>
</dbReference>
<evidence type="ECO:0000256" key="2">
    <source>
        <dbReference type="ARBA" id="ARBA00022692"/>
    </source>
</evidence>
<evidence type="ECO:0000256" key="4">
    <source>
        <dbReference type="ARBA" id="ARBA00022840"/>
    </source>
</evidence>
<feature type="transmembrane region" description="Helical" evidence="8">
    <location>
        <begin position="719"/>
        <end position="740"/>
    </location>
</feature>
<keyword evidence="4" id="KW-0067">ATP-binding</keyword>